<feature type="transmembrane region" description="Helical" evidence="1">
    <location>
        <begin position="99"/>
        <end position="132"/>
    </location>
</feature>
<gene>
    <name evidence="2" type="ORF">SAMN02745168_2107</name>
</gene>
<dbReference type="Proteomes" id="UP000192790">
    <property type="component" value="Unassembled WGS sequence"/>
</dbReference>
<organism evidence="2 3">
    <name type="scientific">Papillibacter cinnamivorans DSM 12816</name>
    <dbReference type="NCBI Taxonomy" id="1122930"/>
    <lineage>
        <taxon>Bacteria</taxon>
        <taxon>Bacillati</taxon>
        <taxon>Bacillota</taxon>
        <taxon>Clostridia</taxon>
        <taxon>Eubacteriales</taxon>
        <taxon>Oscillospiraceae</taxon>
        <taxon>Papillibacter</taxon>
    </lineage>
</organism>
<name>A0A1W2BAZ7_9FIRM</name>
<dbReference type="STRING" id="1122930.SAMN02745168_2107"/>
<dbReference type="AlphaFoldDB" id="A0A1W2BAZ7"/>
<evidence type="ECO:0000313" key="2">
    <source>
        <dbReference type="EMBL" id="SMC70014.1"/>
    </source>
</evidence>
<dbReference type="InterPro" id="IPR032531">
    <property type="entry name" value="DUF4956"/>
</dbReference>
<reference evidence="2 3" key="1">
    <citation type="submission" date="2017-04" db="EMBL/GenBank/DDBJ databases">
        <authorList>
            <person name="Afonso C.L."/>
            <person name="Miller P.J."/>
            <person name="Scott M.A."/>
            <person name="Spackman E."/>
            <person name="Goraichik I."/>
            <person name="Dimitrov K.M."/>
            <person name="Suarez D.L."/>
            <person name="Swayne D.E."/>
        </authorList>
    </citation>
    <scope>NUCLEOTIDE SEQUENCE [LARGE SCALE GENOMIC DNA]</scope>
    <source>
        <strain evidence="2 3">DSM 12816</strain>
    </source>
</reference>
<accession>A0A1W2BAZ7</accession>
<dbReference type="OrthoDB" id="9803265at2"/>
<dbReference type="EMBL" id="FWXW01000005">
    <property type="protein sequence ID" value="SMC70014.1"/>
    <property type="molecule type" value="Genomic_DNA"/>
</dbReference>
<protein>
    <recommendedName>
        <fullName evidence="4">DUF4956 domain-containing protein</fullName>
    </recommendedName>
</protein>
<keyword evidence="1" id="KW-0812">Transmembrane</keyword>
<dbReference type="Pfam" id="PF16316">
    <property type="entry name" value="DUF4956"/>
    <property type="match status" value="1"/>
</dbReference>
<evidence type="ECO:0008006" key="4">
    <source>
        <dbReference type="Google" id="ProtNLM"/>
    </source>
</evidence>
<feature type="transmembrane region" description="Helical" evidence="1">
    <location>
        <begin position="20"/>
        <end position="39"/>
    </location>
</feature>
<proteinExistence type="predicted"/>
<keyword evidence="1" id="KW-1133">Transmembrane helix</keyword>
<evidence type="ECO:0000256" key="1">
    <source>
        <dbReference type="SAM" id="Phobius"/>
    </source>
</evidence>
<dbReference type="RefSeq" id="WP_084234779.1">
    <property type="nucleotide sequence ID" value="NZ_FWXW01000005.1"/>
</dbReference>
<keyword evidence="3" id="KW-1185">Reference proteome</keyword>
<keyword evidence="1" id="KW-0472">Membrane</keyword>
<sequence length="229" mass="25162">MLETLFASSIGESLTVPTMLGALCTALGLGLWISLVYMFTHKKEGYASGFVVTMIMLPAVISVIIMLIGNNVARAFSLAGAFSLIRFRSAPGDPKDIAYIFFTLAVGLGCGMGYLAYAFVFTLVLTLVMILLSRTGFAVPKSTSMQLKVTVPEDLNFQGLFDDVLDEYASAWSLRRIKTSEFGTLFEVAYQLDLKPNADQKAMIDKLRCRNGNLSISLTRKEFEAKNFI</sequence>
<evidence type="ECO:0000313" key="3">
    <source>
        <dbReference type="Proteomes" id="UP000192790"/>
    </source>
</evidence>
<feature type="transmembrane region" description="Helical" evidence="1">
    <location>
        <begin position="46"/>
        <end position="68"/>
    </location>
</feature>